<evidence type="ECO:0000256" key="2">
    <source>
        <dbReference type="ARBA" id="ARBA00007742"/>
    </source>
</evidence>
<comment type="subcellular location">
    <subcellularLocation>
        <location evidence="1">Membrane</location>
        <topology evidence="1">Multi-pass membrane protein</topology>
    </subcellularLocation>
</comment>
<evidence type="ECO:0000256" key="4">
    <source>
        <dbReference type="ARBA" id="ARBA00022989"/>
    </source>
</evidence>
<comment type="caution">
    <text evidence="8">The sequence shown here is derived from an EMBL/GenBank/DDBJ whole genome shotgun (WGS) entry which is preliminary data.</text>
</comment>
<dbReference type="PANTHER" id="PTHR10556:SF35">
    <property type="entry name" value="3-OXO-5-ALPHA-STEROID 4-DEHYDROGENASE FAMILY PROTEIN"/>
    <property type="match status" value="1"/>
</dbReference>
<dbReference type="InterPro" id="IPR039357">
    <property type="entry name" value="SRD5A/TECR"/>
</dbReference>
<organism evidence="8 9">
    <name type="scientific">Rosa chinensis</name>
    <name type="common">China rose</name>
    <dbReference type="NCBI Taxonomy" id="74649"/>
    <lineage>
        <taxon>Eukaryota</taxon>
        <taxon>Viridiplantae</taxon>
        <taxon>Streptophyta</taxon>
        <taxon>Embryophyta</taxon>
        <taxon>Tracheophyta</taxon>
        <taxon>Spermatophyta</taxon>
        <taxon>Magnoliopsida</taxon>
        <taxon>eudicotyledons</taxon>
        <taxon>Gunneridae</taxon>
        <taxon>Pentapetalae</taxon>
        <taxon>rosids</taxon>
        <taxon>fabids</taxon>
        <taxon>Rosales</taxon>
        <taxon>Rosaceae</taxon>
        <taxon>Rosoideae</taxon>
        <taxon>Rosoideae incertae sedis</taxon>
        <taxon>Rosa</taxon>
    </lineage>
</organism>
<dbReference type="GO" id="GO:0016020">
    <property type="term" value="C:membrane"/>
    <property type="evidence" value="ECO:0007669"/>
    <property type="project" value="UniProtKB-SubCell"/>
</dbReference>
<keyword evidence="5 6" id="KW-0472">Membrane</keyword>
<dbReference type="Gene3D" id="1.20.120.1630">
    <property type="match status" value="1"/>
</dbReference>
<evidence type="ECO:0000259" key="7">
    <source>
        <dbReference type="Pfam" id="PF02544"/>
    </source>
</evidence>
<dbReference type="GO" id="GO:0006629">
    <property type="term" value="P:lipid metabolic process"/>
    <property type="evidence" value="ECO:0007669"/>
    <property type="project" value="InterPro"/>
</dbReference>
<dbReference type="InterPro" id="IPR001104">
    <property type="entry name" value="3-oxo-5_a-steroid_4-DH_C"/>
</dbReference>
<keyword evidence="8" id="KW-0560">Oxidoreductase</keyword>
<dbReference type="EMBL" id="PDCK01000044">
    <property type="protein sequence ID" value="PRQ23525.1"/>
    <property type="molecule type" value="Genomic_DNA"/>
</dbReference>
<comment type="similarity">
    <text evidence="2">Belongs to the steroid 5-alpha reductase family.</text>
</comment>
<accession>A0A2P6PNM1</accession>
<dbReference type="PANTHER" id="PTHR10556">
    <property type="entry name" value="3-OXO-5-ALPHA-STEROID 4-DEHYDROGENASE"/>
    <property type="match status" value="1"/>
</dbReference>
<dbReference type="FunFam" id="1.20.120.1630:FF:000017">
    <property type="entry name" value="3-oxo-5-alpha-steroid 4-dehydrogenase family protein"/>
    <property type="match status" value="1"/>
</dbReference>
<reference evidence="8 9" key="1">
    <citation type="journal article" date="2018" name="Nat. Genet.">
        <title>The Rosa genome provides new insights in the design of modern roses.</title>
        <authorList>
            <person name="Bendahmane M."/>
        </authorList>
    </citation>
    <scope>NUCLEOTIDE SEQUENCE [LARGE SCALE GENOMIC DNA]</scope>
    <source>
        <strain evidence="9">cv. Old Blush</strain>
    </source>
</reference>
<protein>
    <submittedName>
        <fullName evidence="8">Putative 3-oxo-5-alpha-steroid 4-dehydrogenase (NADP(+))</fullName>
        <ecNumber evidence="8">1.3.1.22</ecNumber>
    </submittedName>
</protein>
<dbReference type="EC" id="1.3.1.22" evidence="8"/>
<feature type="transmembrane region" description="Helical" evidence="6">
    <location>
        <begin position="216"/>
        <end position="237"/>
    </location>
</feature>
<feature type="transmembrane region" description="Helical" evidence="6">
    <location>
        <begin position="169"/>
        <end position="187"/>
    </location>
</feature>
<feature type="domain" description="3-oxo-5-alpha-steroid 4-dehydrogenase C-terminal" evidence="7">
    <location>
        <begin position="166"/>
        <end position="285"/>
    </location>
</feature>
<keyword evidence="9" id="KW-1185">Reference proteome</keyword>
<evidence type="ECO:0000256" key="5">
    <source>
        <dbReference type="ARBA" id="ARBA00023136"/>
    </source>
</evidence>
<gene>
    <name evidence="8" type="ORF">RchiOBHm_Chr6g0262341</name>
</gene>
<dbReference type="OrthoDB" id="5788137at2759"/>
<sequence>MVSMAWPIIFVFPPPASVFVTAMSVISFAGLANTGFSEVRGKHLQYSKFRKNNSNQSDSQKSKQIYISGRTGMQIAYTPAFLAGLTSLVFFPHNDDIRYLLLSLALTIHFLKRLLEVQFVHKYSGGGTLDTVIPISLSYFMSTVTAIYAQHLTMTQGLPEPPIDLKNTGILLFLIGISGNFYHHYLLSRLRSSSSSSPSNSKSNDDKDYKIPRGGMFELVVCPHYLFEIIGFVGFSFISQTLYAFAFMAGTAFYLSGRSYATRRWYLSKFKHFPPNVKALIPYLY</sequence>
<dbReference type="Gramene" id="PRQ23525">
    <property type="protein sequence ID" value="PRQ23525"/>
    <property type="gene ID" value="RchiOBHm_Chr6g0262341"/>
</dbReference>
<name>A0A2P6PNM1_ROSCH</name>
<feature type="transmembrane region" description="Helical" evidence="6">
    <location>
        <begin position="6"/>
        <end position="32"/>
    </location>
</feature>
<proteinExistence type="inferred from homology"/>
<feature type="transmembrane region" description="Helical" evidence="6">
    <location>
        <begin position="243"/>
        <end position="261"/>
    </location>
</feature>
<dbReference type="Pfam" id="PF02544">
    <property type="entry name" value="Steroid_dh"/>
    <property type="match status" value="1"/>
</dbReference>
<dbReference type="PROSITE" id="PS50244">
    <property type="entry name" value="S5A_REDUCTASE"/>
    <property type="match status" value="1"/>
</dbReference>
<dbReference type="AlphaFoldDB" id="A0A2P6PNM1"/>
<dbReference type="Proteomes" id="UP000238479">
    <property type="component" value="Chromosome 6"/>
</dbReference>
<keyword evidence="3 6" id="KW-0812">Transmembrane</keyword>
<evidence type="ECO:0000256" key="3">
    <source>
        <dbReference type="ARBA" id="ARBA00022692"/>
    </source>
</evidence>
<evidence type="ECO:0000313" key="8">
    <source>
        <dbReference type="EMBL" id="PRQ23525.1"/>
    </source>
</evidence>
<evidence type="ECO:0000256" key="1">
    <source>
        <dbReference type="ARBA" id="ARBA00004141"/>
    </source>
</evidence>
<dbReference type="OMA" id="HHILFQN"/>
<evidence type="ECO:0000256" key="6">
    <source>
        <dbReference type="SAM" id="Phobius"/>
    </source>
</evidence>
<dbReference type="GO" id="GO:0047751">
    <property type="term" value="F:3-oxo-5-alpha-steroid 4-dehydrogenase (NADP+) activity"/>
    <property type="evidence" value="ECO:0007669"/>
    <property type="project" value="UniProtKB-EC"/>
</dbReference>
<feature type="transmembrane region" description="Helical" evidence="6">
    <location>
        <begin position="127"/>
        <end position="149"/>
    </location>
</feature>
<evidence type="ECO:0000313" key="9">
    <source>
        <dbReference type="Proteomes" id="UP000238479"/>
    </source>
</evidence>
<keyword evidence="4 6" id="KW-1133">Transmembrane helix</keyword>